<proteinExistence type="predicted"/>
<keyword evidence="2" id="KW-1185">Reference proteome</keyword>
<dbReference type="Pfam" id="PF06240">
    <property type="entry name" value="COXG"/>
    <property type="match status" value="1"/>
</dbReference>
<name>A0A4Q7NK26_9BURK</name>
<dbReference type="Proteomes" id="UP000292445">
    <property type="component" value="Unassembled WGS sequence"/>
</dbReference>
<dbReference type="InterPro" id="IPR010419">
    <property type="entry name" value="CO_DH_gsu"/>
</dbReference>
<dbReference type="RefSeq" id="WP_130356500.1">
    <property type="nucleotide sequence ID" value="NZ_SGXC01000001.1"/>
</dbReference>
<dbReference type="PANTHER" id="PTHR38588:SF1">
    <property type="entry name" value="BLL0334 PROTEIN"/>
    <property type="match status" value="1"/>
</dbReference>
<dbReference type="CDD" id="cd07823">
    <property type="entry name" value="SRPBCC_5"/>
    <property type="match status" value="1"/>
</dbReference>
<dbReference type="OrthoDB" id="9800877at2"/>
<dbReference type="Gene3D" id="3.30.530.20">
    <property type="match status" value="1"/>
</dbReference>
<accession>A0A4Q7NK26</accession>
<comment type="caution">
    <text evidence="1">The sequence shown here is derived from an EMBL/GenBank/DDBJ whole genome shotgun (WGS) entry which is preliminary data.</text>
</comment>
<dbReference type="PANTHER" id="PTHR38588">
    <property type="entry name" value="BLL0334 PROTEIN"/>
    <property type="match status" value="1"/>
</dbReference>
<sequence length="272" mass="28811">MEIEKVLTVAAPAAKVWDMLLDPTVMASCVPGMKSIEVVSDVEYNAVIHVKISFISAKFKLRTRIVEQRAPEYLRAEGTGEDSSVASSLKQQSEIFLTALPDGQTELRTKVTVDVVGRLGTFGLSVMKTKADRMWEEFSQNLATRLAGGEIPGADQVTITRREPQAPGGPAEAAAQAAPARAPVRAAAAASPAAPVAAPEPAFAAPAARVNGQEASRASVSDGGWWSRLLGGRGGSGRSIHIELRRGDTALTVDWPVEEAGKCAAWLRDVLK</sequence>
<reference evidence="1 2" key="1">
    <citation type="submission" date="2019-02" db="EMBL/GenBank/DDBJ databases">
        <title>Genomic Encyclopedia of Type Strains, Phase IV (KMG-IV): sequencing the most valuable type-strain genomes for metagenomic binning, comparative biology and taxonomic classification.</title>
        <authorList>
            <person name="Goeker M."/>
        </authorList>
    </citation>
    <scope>NUCLEOTIDE SEQUENCE [LARGE SCALE GENOMIC DNA]</scope>
    <source>
        <strain evidence="1 2">K24</strain>
    </source>
</reference>
<dbReference type="InterPro" id="IPR023393">
    <property type="entry name" value="START-like_dom_sf"/>
</dbReference>
<protein>
    <submittedName>
        <fullName evidence="1">Carbon monoxide dehydrogenase subunit G</fullName>
    </submittedName>
</protein>
<dbReference type="SUPFAM" id="SSF55961">
    <property type="entry name" value="Bet v1-like"/>
    <property type="match status" value="1"/>
</dbReference>
<evidence type="ECO:0000313" key="2">
    <source>
        <dbReference type="Proteomes" id="UP000292445"/>
    </source>
</evidence>
<gene>
    <name evidence="1" type="ORF">EV675_1281</name>
</gene>
<evidence type="ECO:0000313" key="1">
    <source>
        <dbReference type="EMBL" id="RZS85258.1"/>
    </source>
</evidence>
<dbReference type="AlphaFoldDB" id="A0A4Q7NK26"/>
<organism evidence="1 2">
    <name type="scientific">Pigmentiphaga kullae</name>
    <dbReference type="NCBI Taxonomy" id="151784"/>
    <lineage>
        <taxon>Bacteria</taxon>
        <taxon>Pseudomonadati</taxon>
        <taxon>Pseudomonadota</taxon>
        <taxon>Betaproteobacteria</taxon>
        <taxon>Burkholderiales</taxon>
        <taxon>Alcaligenaceae</taxon>
        <taxon>Pigmentiphaga</taxon>
    </lineage>
</organism>
<dbReference type="EMBL" id="SGXC01000001">
    <property type="protein sequence ID" value="RZS85258.1"/>
    <property type="molecule type" value="Genomic_DNA"/>
</dbReference>